<accession>A0ABZ2MB60</accession>
<dbReference type="RefSeq" id="WP_394829342.1">
    <property type="nucleotide sequence ID" value="NZ_CP089984.1"/>
</dbReference>
<evidence type="ECO:0000313" key="1">
    <source>
        <dbReference type="EMBL" id="WXB19746.1"/>
    </source>
</evidence>
<protein>
    <submittedName>
        <fullName evidence="1">Uncharacterized protein</fullName>
    </submittedName>
</protein>
<gene>
    <name evidence="1" type="ORF">LZC94_21285</name>
</gene>
<evidence type="ECO:0000313" key="2">
    <source>
        <dbReference type="Proteomes" id="UP001370348"/>
    </source>
</evidence>
<sequence>MMETRILIKMIVHGKDPASRRQFFQVLAIEATDEAAGKAAARRFLTSDGYDLCGFDGESTRLRSLNEVRDTLRLLEPPIDGVIARSGRAWFEADDDEKA</sequence>
<dbReference type="Proteomes" id="UP001370348">
    <property type="component" value="Chromosome"/>
</dbReference>
<reference evidence="1 2" key="1">
    <citation type="submission" date="2021-12" db="EMBL/GenBank/DDBJ databases">
        <title>Discovery of the Pendulisporaceae a myxobacterial family with distinct sporulation behavior and unique specialized metabolism.</title>
        <authorList>
            <person name="Garcia R."/>
            <person name="Popoff A."/>
            <person name="Bader C.D."/>
            <person name="Loehr J."/>
            <person name="Walesch S."/>
            <person name="Walt C."/>
            <person name="Boldt J."/>
            <person name="Bunk B."/>
            <person name="Haeckl F.J.F.P.J."/>
            <person name="Gunesch A.P."/>
            <person name="Birkelbach J."/>
            <person name="Nuebel U."/>
            <person name="Pietschmann T."/>
            <person name="Bach T."/>
            <person name="Mueller R."/>
        </authorList>
    </citation>
    <scope>NUCLEOTIDE SEQUENCE [LARGE SCALE GENOMIC DNA]</scope>
    <source>
        <strain evidence="1 2">MSr11954</strain>
    </source>
</reference>
<organism evidence="1 2">
    <name type="scientific">Pendulispora albinea</name>
    <dbReference type="NCBI Taxonomy" id="2741071"/>
    <lineage>
        <taxon>Bacteria</taxon>
        <taxon>Pseudomonadati</taxon>
        <taxon>Myxococcota</taxon>
        <taxon>Myxococcia</taxon>
        <taxon>Myxococcales</taxon>
        <taxon>Sorangiineae</taxon>
        <taxon>Pendulisporaceae</taxon>
        <taxon>Pendulispora</taxon>
    </lineage>
</organism>
<name>A0ABZ2MB60_9BACT</name>
<dbReference type="EMBL" id="CP089984">
    <property type="protein sequence ID" value="WXB19746.1"/>
    <property type="molecule type" value="Genomic_DNA"/>
</dbReference>
<proteinExistence type="predicted"/>
<keyword evidence="2" id="KW-1185">Reference proteome</keyword>